<sequence>MGHAKISNSLGTINTDLLDIEFLDIHASIMGKKPQEIYQRHERDFMDPKYVDFSSRGIFHLQVGGGENTGVVSAVNNNSNWMRAKLAAYSDNPIKFEECSIKIVLFL</sequence>
<organism evidence="3 4">
    <name type="scientific">Salmonella enterica subsp. arizonae</name>
    <dbReference type="NCBI Taxonomy" id="59203"/>
    <lineage>
        <taxon>Bacteria</taxon>
        <taxon>Pseudomonadati</taxon>
        <taxon>Pseudomonadota</taxon>
        <taxon>Gammaproteobacteria</taxon>
        <taxon>Enterobacterales</taxon>
        <taxon>Enterobacteriaceae</taxon>
        <taxon>Salmonella</taxon>
    </lineage>
</organism>
<reference evidence="2" key="4">
    <citation type="submission" date="2021-07" db="EMBL/GenBank/DDBJ databases">
        <title>Whole-Genome Sequences of non-enterica strains of Salmonella enterica isolated from poultry houses.</title>
        <authorList>
            <person name="Lamas A."/>
            <person name="Regal P."/>
            <person name="Miranda J.M."/>
            <person name="Vazquez B."/>
            <person name="Cepeda A."/>
            <person name="Franco C.M."/>
        </authorList>
    </citation>
    <scope>NUCLEOTIDE SEQUENCE</scope>
    <source>
        <strain evidence="2">LHICA_AZ23</strain>
    </source>
</reference>
<accession>A0A379SLM2</accession>
<evidence type="ECO:0000313" key="3">
    <source>
        <dbReference type="EMBL" id="SUG29926.1"/>
    </source>
</evidence>
<reference evidence="3 4" key="2">
    <citation type="submission" date="2018-06" db="EMBL/GenBank/DDBJ databases">
        <authorList>
            <consortium name="Pathogen Informatics"/>
            <person name="Doyle S."/>
        </authorList>
    </citation>
    <scope>NUCLEOTIDE SEQUENCE [LARGE SCALE GENOMIC DNA]</scope>
    <source>
        <strain evidence="3 4">NCTC7303</strain>
    </source>
</reference>
<dbReference type="EMBL" id="CP079713">
    <property type="protein sequence ID" value="QXW49809.1"/>
    <property type="molecule type" value="Genomic_DNA"/>
</dbReference>
<name>A0A379SLM2_SALER</name>
<gene>
    <name evidence="1" type="ORF">GBZ58_12270</name>
    <name evidence="2" type="ORF">KX325_02465</name>
    <name evidence="3" type="ORF">NCTC7303_02123</name>
</gene>
<evidence type="ECO:0000313" key="4">
    <source>
        <dbReference type="Proteomes" id="UP000255443"/>
    </source>
</evidence>
<dbReference type="Proteomes" id="UP000255443">
    <property type="component" value="Unassembled WGS sequence"/>
</dbReference>
<dbReference type="AlphaFoldDB" id="A0A379SLM2"/>
<protein>
    <submittedName>
        <fullName evidence="3">Uncharacterized protein</fullName>
    </submittedName>
</protein>
<evidence type="ECO:0000313" key="1">
    <source>
        <dbReference type="EMBL" id="HAB4461353.1"/>
    </source>
</evidence>
<reference evidence="1" key="3">
    <citation type="submission" date="2019-10" db="EMBL/GenBank/DDBJ databases">
        <authorList>
            <consortium name="NCBI Pathogen Detection Project"/>
        </authorList>
    </citation>
    <scope>NUCLEOTIDE SEQUENCE</scope>
    <source>
        <strain evidence="1">Salmonella enterica</strain>
    </source>
</reference>
<dbReference type="EMBL" id="DAAGTC010000007">
    <property type="protein sequence ID" value="HAB4461353.1"/>
    <property type="molecule type" value="Genomic_DNA"/>
</dbReference>
<dbReference type="EMBL" id="UGXC01000002">
    <property type="protein sequence ID" value="SUG29926.1"/>
    <property type="molecule type" value="Genomic_DNA"/>
</dbReference>
<evidence type="ECO:0000313" key="2">
    <source>
        <dbReference type="EMBL" id="QXW49809.1"/>
    </source>
</evidence>
<reference evidence="1" key="1">
    <citation type="journal article" date="2018" name="Genome Biol.">
        <title>SKESA: strategic k-mer extension for scrupulous assemblies.</title>
        <authorList>
            <person name="Souvorov A."/>
            <person name="Agarwala R."/>
            <person name="Lipman D.J."/>
        </authorList>
    </citation>
    <scope>NUCLEOTIDE SEQUENCE</scope>
    <source>
        <strain evidence="1">Salmonella enterica</strain>
    </source>
</reference>
<proteinExistence type="predicted"/>